<proteinExistence type="predicted"/>
<dbReference type="Pfam" id="PF13472">
    <property type="entry name" value="Lipase_GDSL_2"/>
    <property type="match status" value="1"/>
</dbReference>
<dbReference type="Proteomes" id="UP000247476">
    <property type="component" value="Unassembled WGS sequence"/>
</dbReference>
<dbReference type="SUPFAM" id="SSF52266">
    <property type="entry name" value="SGNH hydrolase"/>
    <property type="match status" value="1"/>
</dbReference>
<comment type="caution">
    <text evidence="3">The sequence shown here is derived from an EMBL/GenBank/DDBJ whole genome shotgun (WGS) entry which is preliminary data.</text>
</comment>
<dbReference type="PANTHER" id="PTHR30383">
    <property type="entry name" value="THIOESTERASE 1/PROTEASE 1/LYSOPHOSPHOLIPASE L1"/>
    <property type="match status" value="1"/>
</dbReference>
<dbReference type="InterPro" id="IPR051532">
    <property type="entry name" value="Ester_Hydrolysis_Enzymes"/>
</dbReference>
<keyword evidence="4" id="KW-1185">Reference proteome</keyword>
<dbReference type="InterPro" id="IPR036514">
    <property type="entry name" value="SGNH_hydro_sf"/>
</dbReference>
<protein>
    <submittedName>
        <fullName evidence="3">Copper amine oxidase</fullName>
    </submittedName>
</protein>
<dbReference type="InterPro" id="IPR036582">
    <property type="entry name" value="Mao_N_sf"/>
</dbReference>
<gene>
    <name evidence="3" type="ORF">DLM86_19650</name>
</gene>
<reference evidence="3 4" key="1">
    <citation type="submission" date="2018-05" db="EMBL/GenBank/DDBJ databases">
        <title>Paenibacillus flagellatus sp. nov., isolated from selenium mineral soil.</title>
        <authorList>
            <person name="Dai X."/>
        </authorList>
    </citation>
    <scope>NUCLEOTIDE SEQUENCE [LARGE SCALE GENOMIC DNA]</scope>
    <source>
        <strain evidence="3 4">DXL2</strain>
    </source>
</reference>
<dbReference type="PANTHER" id="PTHR30383:SF5">
    <property type="entry name" value="SGNH HYDROLASE-TYPE ESTERASE DOMAIN-CONTAINING PROTEIN"/>
    <property type="match status" value="1"/>
</dbReference>
<dbReference type="EMBL" id="QJVJ01000009">
    <property type="protein sequence ID" value="PYI52402.1"/>
    <property type="molecule type" value="Genomic_DNA"/>
</dbReference>
<dbReference type="GO" id="GO:0004622">
    <property type="term" value="F:phosphatidylcholine lysophospholipase activity"/>
    <property type="evidence" value="ECO:0007669"/>
    <property type="project" value="TreeGrafter"/>
</dbReference>
<dbReference type="AlphaFoldDB" id="A0A2V5K1B0"/>
<evidence type="ECO:0000313" key="4">
    <source>
        <dbReference type="Proteomes" id="UP000247476"/>
    </source>
</evidence>
<dbReference type="Gene3D" id="3.30.457.10">
    <property type="entry name" value="Copper amine oxidase-like, N-terminal domain"/>
    <property type="match status" value="1"/>
</dbReference>
<name>A0A2V5K1B0_9BACL</name>
<evidence type="ECO:0000313" key="3">
    <source>
        <dbReference type="EMBL" id="PYI52402.1"/>
    </source>
</evidence>
<evidence type="ECO:0000259" key="1">
    <source>
        <dbReference type="Pfam" id="PF07833"/>
    </source>
</evidence>
<dbReference type="SUPFAM" id="SSF55383">
    <property type="entry name" value="Copper amine oxidase, domain N"/>
    <property type="match status" value="1"/>
</dbReference>
<feature type="domain" description="SGNH hydrolase-type esterase" evidence="2">
    <location>
        <begin position="82"/>
        <end position="313"/>
    </location>
</feature>
<dbReference type="InterPro" id="IPR012854">
    <property type="entry name" value="Cu_amine_oxidase-like_N"/>
</dbReference>
<dbReference type="InterPro" id="IPR013830">
    <property type="entry name" value="SGNH_hydro"/>
</dbReference>
<evidence type="ECO:0000259" key="2">
    <source>
        <dbReference type="Pfam" id="PF13472"/>
    </source>
</evidence>
<organism evidence="3 4">
    <name type="scientific">Paenibacillus flagellatus</name>
    <dbReference type="NCBI Taxonomy" id="2211139"/>
    <lineage>
        <taxon>Bacteria</taxon>
        <taxon>Bacillati</taxon>
        <taxon>Bacillota</taxon>
        <taxon>Bacilli</taxon>
        <taxon>Bacillales</taxon>
        <taxon>Paenibacillaceae</taxon>
        <taxon>Paenibacillus</taxon>
    </lineage>
</organism>
<accession>A0A2V5K1B0</accession>
<sequence length="456" mass="48973">MSRRPRAPRSGGRIRLEDRIKQVIGPAETNRKNSNHPFPNGGTLLKASRLLSLGLAVSLLLAALAPASLAADSAPPSTSYVAFGDSLTVGYEPGKSADDIPYGYVDRVYEQALLRGRAEMINYGIAGLNSLGLKNLLDAVTAEKLVKGADIQPNLPDPRADQVVSDTKALKADIASASAILITIGGNDFGAGIMTEAADWTDAQLDAFAADKIKAYSDNLTSVLDDIFAINGKVRVYVADQYSPFPNINKSLYERLQKLKDRFTEKLNEIAKGYGATSMSVTAVPVADAFVGHEGTYTHIASRDIHPNQNGYAKMAELFSKAIWGDYRSVTADSDSSPITVFVVGRTVDTPHVPALLQGSTFVPLREYAESLGATVDWDQATNTATVRYNGNSVALTIDSKTISVNGSARSIDTDPPHAHESAGETKTYIPLRLMAEGLGFDVKYVPQSRTAYINR</sequence>
<dbReference type="Pfam" id="PF07833">
    <property type="entry name" value="Cu_amine_oxidN1"/>
    <property type="match status" value="1"/>
</dbReference>
<dbReference type="Gene3D" id="3.40.50.1110">
    <property type="entry name" value="SGNH hydrolase"/>
    <property type="match status" value="1"/>
</dbReference>
<feature type="domain" description="Copper amine oxidase-like N-terminal" evidence="1">
    <location>
        <begin position="343"/>
        <end position="454"/>
    </location>
</feature>